<name>A0ABQ9GHJ1_9NEOP</name>
<keyword evidence="8" id="KW-1185">Reference proteome</keyword>
<dbReference type="Gene3D" id="2.120.10.100">
    <property type="entry name" value="Apyrase"/>
    <property type="match status" value="1"/>
</dbReference>
<protein>
    <recommendedName>
        <fullName evidence="9">Soluble calcium-activated nucleotidase 1</fullName>
    </recommendedName>
</protein>
<keyword evidence="6" id="KW-0472">Membrane</keyword>
<comment type="cofactor">
    <cofactor evidence="1">
        <name>Ca(2+)</name>
        <dbReference type="ChEBI" id="CHEBI:29108"/>
    </cofactor>
</comment>
<dbReference type="EMBL" id="JARBHB010000012">
    <property type="protein sequence ID" value="KAJ8871506.1"/>
    <property type="molecule type" value="Genomic_DNA"/>
</dbReference>
<feature type="transmembrane region" description="Helical" evidence="6">
    <location>
        <begin position="39"/>
        <end position="58"/>
    </location>
</feature>
<reference evidence="7 8" key="1">
    <citation type="submission" date="2023-02" db="EMBL/GenBank/DDBJ databases">
        <title>LHISI_Scaffold_Assembly.</title>
        <authorList>
            <person name="Stuart O.P."/>
            <person name="Cleave R."/>
            <person name="Magrath M.J.L."/>
            <person name="Mikheyev A.S."/>
        </authorList>
    </citation>
    <scope>NUCLEOTIDE SEQUENCE [LARGE SCALE GENOMIC DNA]</scope>
    <source>
        <strain evidence="7">Daus_M_001</strain>
        <tissue evidence="7">Leg muscle</tissue>
    </source>
</reference>
<keyword evidence="6" id="KW-0812">Transmembrane</keyword>
<comment type="caution">
    <text evidence="7">The sequence shown here is derived from an EMBL/GenBank/DDBJ whole genome shotgun (WGS) entry which is preliminary data.</text>
</comment>
<evidence type="ECO:0000256" key="3">
    <source>
        <dbReference type="ARBA" id="ARBA00022801"/>
    </source>
</evidence>
<dbReference type="Proteomes" id="UP001159363">
    <property type="component" value="Chromosome 11"/>
</dbReference>
<evidence type="ECO:0008006" key="9">
    <source>
        <dbReference type="Google" id="ProtNLM"/>
    </source>
</evidence>
<proteinExistence type="inferred from homology"/>
<organism evidence="7 8">
    <name type="scientific">Dryococelus australis</name>
    <dbReference type="NCBI Taxonomy" id="614101"/>
    <lineage>
        <taxon>Eukaryota</taxon>
        <taxon>Metazoa</taxon>
        <taxon>Ecdysozoa</taxon>
        <taxon>Arthropoda</taxon>
        <taxon>Hexapoda</taxon>
        <taxon>Insecta</taxon>
        <taxon>Pterygota</taxon>
        <taxon>Neoptera</taxon>
        <taxon>Polyneoptera</taxon>
        <taxon>Phasmatodea</taxon>
        <taxon>Verophasmatodea</taxon>
        <taxon>Anareolatae</taxon>
        <taxon>Phasmatidae</taxon>
        <taxon>Eurycanthinae</taxon>
        <taxon>Dryococelus</taxon>
    </lineage>
</organism>
<accession>A0ABQ9GHJ1</accession>
<keyword evidence="2" id="KW-0479">Metal-binding</keyword>
<dbReference type="PANTHER" id="PTHR13023:SF3">
    <property type="entry name" value="SOLUBLE CALCIUM-ACTIVATED NUCLEOTIDASE 1"/>
    <property type="match status" value="1"/>
</dbReference>
<sequence>MHQHVDNEMIMSLRDWRLAVRTPTTFRVGSSTFRIQTQFVTAVTIVGLILLCIIYIYATPHRYKSSYQHIEEHEPHSSKKISKLGITQTSQVSASHRVSYNATYPLTPPVTTKIGVKYKIALVSDMDQLSKSKTEDFAWISYFLKGYIVWNRISNSVTALIDKTPVILKSNLGESGRGMELSELVVFNGKLYAFDDRTGIIFEIDDEKVIPWVMLTDGSGRMGKG</sequence>
<dbReference type="PANTHER" id="PTHR13023">
    <property type="entry name" value="APYRASE"/>
    <property type="match status" value="1"/>
</dbReference>
<dbReference type="SUPFAM" id="SSF101887">
    <property type="entry name" value="Apyrase"/>
    <property type="match status" value="1"/>
</dbReference>
<evidence type="ECO:0000256" key="1">
    <source>
        <dbReference type="ARBA" id="ARBA00001913"/>
    </source>
</evidence>
<keyword evidence="6" id="KW-1133">Transmembrane helix</keyword>
<gene>
    <name evidence="7" type="ORF">PR048_027828</name>
</gene>
<keyword evidence="3" id="KW-0378">Hydrolase</keyword>
<comment type="similarity">
    <text evidence="5">Belongs to the apyrase family.</text>
</comment>
<dbReference type="Pfam" id="PF06079">
    <property type="entry name" value="Apyrase"/>
    <property type="match status" value="1"/>
</dbReference>
<evidence type="ECO:0000256" key="5">
    <source>
        <dbReference type="ARBA" id="ARBA00025738"/>
    </source>
</evidence>
<evidence type="ECO:0000256" key="6">
    <source>
        <dbReference type="SAM" id="Phobius"/>
    </source>
</evidence>
<dbReference type="InterPro" id="IPR036258">
    <property type="entry name" value="Apyrase_sf"/>
</dbReference>
<dbReference type="InterPro" id="IPR009283">
    <property type="entry name" value="Apyrase"/>
</dbReference>
<evidence type="ECO:0000313" key="7">
    <source>
        <dbReference type="EMBL" id="KAJ8871506.1"/>
    </source>
</evidence>
<evidence type="ECO:0000313" key="8">
    <source>
        <dbReference type="Proteomes" id="UP001159363"/>
    </source>
</evidence>
<keyword evidence="4" id="KW-0106">Calcium</keyword>
<evidence type="ECO:0000256" key="4">
    <source>
        <dbReference type="ARBA" id="ARBA00022837"/>
    </source>
</evidence>
<evidence type="ECO:0000256" key="2">
    <source>
        <dbReference type="ARBA" id="ARBA00022723"/>
    </source>
</evidence>